<dbReference type="AlphaFoldDB" id="A0AAV6QZI6"/>
<dbReference type="Proteomes" id="UP000693946">
    <property type="component" value="Linkage Group LG3"/>
</dbReference>
<keyword evidence="3" id="KW-1185">Reference proteome</keyword>
<accession>A0AAV6QZI6</accession>
<dbReference type="Pfam" id="PF04749">
    <property type="entry name" value="PLAC8"/>
    <property type="match status" value="1"/>
</dbReference>
<evidence type="ECO:0000313" key="2">
    <source>
        <dbReference type="EMBL" id="KAG7497502.1"/>
    </source>
</evidence>
<protein>
    <recommendedName>
        <fullName evidence="4">Plac8 onzin related protein 1</fullName>
    </recommendedName>
</protein>
<dbReference type="NCBIfam" id="TIGR01571">
    <property type="entry name" value="A_thal_Cys_rich"/>
    <property type="match status" value="1"/>
</dbReference>
<evidence type="ECO:0000256" key="1">
    <source>
        <dbReference type="ARBA" id="ARBA00009024"/>
    </source>
</evidence>
<sequence>MFSKSQDVYLQSECSVCCCKLLLPWKQKLIAETLNLWSELTFLSQLTHPGPKNDLEEAMAVYQQPIAVQAAMPSQVMTVTTTHAHMPGTWSTGLCDCCSDMGTCCCGLWCFPCMQCQTASLNNWCCCMPLLDACCVVSCLLRSSIRERHAIPGSCCDDCCKLLWCYVCVWCQMNRELKIRGSGPATATVVTSQVMRG</sequence>
<organism evidence="2 3">
    <name type="scientific">Solea senegalensis</name>
    <name type="common">Senegalese sole</name>
    <dbReference type="NCBI Taxonomy" id="28829"/>
    <lineage>
        <taxon>Eukaryota</taxon>
        <taxon>Metazoa</taxon>
        <taxon>Chordata</taxon>
        <taxon>Craniata</taxon>
        <taxon>Vertebrata</taxon>
        <taxon>Euteleostomi</taxon>
        <taxon>Actinopterygii</taxon>
        <taxon>Neopterygii</taxon>
        <taxon>Teleostei</taxon>
        <taxon>Neoteleostei</taxon>
        <taxon>Acanthomorphata</taxon>
        <taxon>Carangaria</taxon>
        <taxon>Pleuronectiformes</taxon>
        <taxon>Pleuronectoidei</taxon>
        <taxon>Soleidae</taxon>
        <taxon>Solea</taxon>
    </lineage>
</organism>
<dbReference type="PANTHER" id="PTHR15907">
    <property type="entry name" value="DUF614 FAMILY PROTEIN-RELATED"/>
    <property type="match status" value="1"/>
</dbReference>
<reference evidence="2 3" key="1">
    <citation type="journal article" date="2021" name="Sci. Rep.">
        <title>Chromosome anchoring in Senegalese sole (Solea senegalensis) reveals sex-associated markers and genome rearrangements in flatfish.</title>
        <authorList>
            <person name="Guerrero-Cozar I."/>
            <person name="Gomez-Garrido J."/>
            <person name="Berbel C."/>
            <person name="Martinez-Blanch J.F."/>
            <person name="Alioto T."/>
            <person name="Claros M.G."/>
            <person name="Gagnaire P.A."/>
            <person name="Manchado M."/>
        </authorList>
    </citation>
    <scope>NUCLEOTIDE SEQUENCE [LARGE SCALE GENOMIC DNA]</scope>
    <source>
        <strain evidence="2">Sse05_10M</strain>
    </source>
</reference>
<evidence type="ECO:0008006" key="4">
    <source>
        <dbReference type="Google" id="ProtNLM"/>
    </source>
</evidence>
<comment type="caution">
    <text evidence="2">The sequence shown here is derived from an EMBL/GenBank/DDBJ whole genome shotgun (WGS) entry which is preliminary data.</text>
</comment>
<name>A0AAV6QZI6_SOLSE</name>
<dbReference type="EMBL" id="JAGKHQ010000015">
    <property type="protein sequence ID" value="KAG7497502.1"/>
    <property type="molecule type" value="Genomic_DNA"/>
</dbReference>
<evidence type="ECO:0000313" key="3">
    <source>
        <dbReference type="Proteomes" id="UP000693946"/>
    </source>
</evidence>
<comment type="similarity">
    <text evidence="1">Belongs to the cornifelin family.</text>
</comment>
<proteinExistence type="inferred from homology"/>
<gene>
    <name evidence="2" type="ORF">JOB18_038727</name>
</gene>
<dbReference type="InterPro" id="IPR006461">
    <property type="entry name" value="PLAC_motif_containing"/>
</dbReference>